<dbReference type="Pfam" id="PF00089">
    <property type="entry name" value="Trypsin"/>
    <property type="match status" value="1"/>
</dbReference>
<sequence length="411" mass="47363">MENGPRKRRKRVFVGFPADDNVLDAYPVFRYQVFLTKTPYGVVDESKNRKKKNWFVKLFSSDDEENLLSTYYCGGSLLTYKAVLTACHCLAEYSHNSKTDSYTYAWPLNVWEDRLYSYIGSNEVKQYSKFLVPQHYIIHEACRELKFGLDFTIMDYGVIVTKETVPDRAPKAAISYVPVYRAREIVDYYYKASQKEYTCLVTGYGVHELQFGYSHGEFKAKEIPANSDHQRWGWRTIMNYVDCLAVHYPREKRRHDPSKPFVFFDYKKDNTVVCMKAAKHEGKNKYKYNLGSGDSGGPISCNNVFFALATGSDFPSENVISFASPVVHAIFLVASEFRNNFDIFCDNWEKHDANFDQYPPDRPFPFPTHPDLNPTPPDIDVRPLSRGSLAPAGNRFLLPSITIIHIAIFTK</sequence>
<dbReference type="GO" id="GO:0004252">
    <property type="term" value="F:serine-type endopeptidase activity"/>
    <property type="evidence" value="ECO:0007669"/>
    <property type="project" value="InterPro"/>
</dbReference>
<gene>
    <name evidence="2" type="ORF">GE061_004933</name>
</gene>
<dbReference type="InterPro" id="IPR001254">
    <property type="entry name" value="Trypsin_dom"/>
</dbReference>
<organism evidence="2 3">
    <name type="scientific">Apolygus lucorum</name>
    <name type="common">Small green plant bug</name>
    <name type="synonym">Lygocoris lucorum</name>
    <dbReference type="NCBI Taxonomy" id="248454"/>
    <lineage>
        <taxon>Eukaryota</taxon>
        <taxon>Metazoa</taxon>
        <taxon>Ecdysozoa</taxon>
        <taxon>Arthropoda</taxon>
        <taxon>Hexapoda</taxon>
        <taxon>Insecta</taxon>
        <taxon>Pterygota</taxon>
        <taxon>Neoptera</taxon>
        <taxon>Paraneoptera</taxon>
        <taxon>Hemiptera</taxon>
        <taxon>Heteroptera</taxon>
        <taxon>Panheteroptera</taxon>
        <taxon>Cimicomorpha</taxon>
        <taxon>Miridae</taxon>
        <taxon>Mirini</taxon>
        <taxon>Apolygus</taxon>
    </lineage>
</organism>
<proteinExistence type="predicted"/>
<dbReference type="PROSITE" id="PS50240">
    <property type="entry name" value="TRYPSIN_DOM"/>
    <property type="match status" value="1"/>
</dbReference>
<keyword evidence="3" id="KW-1185">Reference proteome</keyword>
<accession>A0A8S9WU84</accession>
<dbReference type="AlphaFoldDB" id="A0A8S9WU84"/>
<dbReference type="Proteomes" id="UP000466442">
    <property type="component" value="Unassembled WGS sequence"/>
</dbReference>
<reference evidence="2" key="1">
    <citation type="journal article" date="2021" name="Mol. Ecol. Resour.">
        <title>Apolygus lucorum genome provides insights into omnivorousness and mesophyll feeding.</title>
        <authorList>
            <person name="Liu Y."/>
            <person name="Liu H."/>
            <person name="Wang H."/>
            <person name="Huang T."/>
            <person name="Liu B."/>
            <person name="Yang B."/>
            <person name="Yin L."/>
            <person name="Li B."/>
            <person name="Zhang Y."/>
            <person name="Zhang S."/>
            <person name="Jiang F."/>
            <person name="Zhang X."/>
            <person name="Ren Y."/>
            <person name="Wang B."/>
            <person name="Wang S."/>
            <person name="Lu Y."/>
            <person name="Wu K."/>
            <person name="Fan W."/>
            <person name="Wang G."/>
        </authorList>
    </citation>
    <scope>NUCLEOTIDE SEQUENCE</scope>
    <source>
        <strain evidence="2">12Hb</strain>
    </source>
</reference>
<feature type="domain" description="Peptidase S1" evidence="1">
    <location>
        <begin position="42"/>
        <end position="354"/>
    </location>
</feature>
<dbReference type="InterPro" id="IPR043504">
    <property type="entry name" value="Peptidase_S1_PA_chymotrypsin"/>
</dbReference>
<evidence type="ECO:0000313" key="2">
    <source>
        <dbReference type="EMBL" id="KAF6200490.1"/>
    </source>
</evidence>
<protein>
    <recommendedName>
        <fullName evidence="1">Peptidase S1 domain-containing protein</fullName>
    </recommendedName>
</protein>
<dbReference type="Gene3D" id="2.40.10.10">
    <property type="entry name" value="Trypsin-like serine proteases"/>
    <property type="match status" value="1"/>
</dbReference>
<comment type="caution">
    <text evidence="2">The sequence shown here is derived from an EMBL/GenBank/DDBJ whole genome shotgun (WGS) entry which is preliminary data.</text>
</comment>
<dbReference type="InterPro" id="IPR009003">
    <property type="entry name" value="Peptidase_S1_PA"/>
</dbReference>
<dbReference type="EMBL" id="WIXP02000013">
    <property type="protein sequence ID" value="KAF6200490.1"/>
    <property type="molecule type" value="Genomic_DNA"/>
</dbReference>
<dbReference type="GO" id="GO:0006508">
    <property type="term" value="P:proteolysis"/>
    <property type="evidence" value="ECO:0007669"/>
    <property type="project" value="InterPro"/>
</dbReference>
<evidence type="ECO:0000259" key="1">
    <source>
        <dbReference type="PROSITE" id="PS50240"/>
    </source>
</evidence>
<name>A0A8S9WU84_APOLU</name>
<dbReference type="SUPFAM" id="SSF50494">
    <property type="entry name" value="Trypsin-like serine proteases"/>
    <property type="match status" value="1"/>
</dbReference>
<evidence type="ECO:0000313" key="3">
    <source>
        <dbReference type="Proteomes" id="UP000466442"/>
    </source>
</evidence>